<evidence type="ECO:0000259" key="5">
    <source>
        <dbReference type="PROSITE" id="PS50089"/>
    </source>
</evidence>
<dbReference type="Proteomes" id="UP000829196">
    <property type="component" value="Unassembled WGS sequence"/>
</dbReference>
<comment type="caution">
    <text evidence="6">The sequence shown here is derived from an EMBL/GenBank/DDBJ whole genome shotgun (WGS) entry which is preliminary data.</text>
</comment>
<dbReference type="Pfam" id="PF13920">
    <property type="entry name" value="zf-C3HC4_3"/>
    <property type="match status" value="1"/>
</dbReference>
<evidence type="ECO:0000313" key="6">
    <source>
        <dbReference type="EMBL" id="KAI0488673.1"/>
    </source>
</evidence>
<dbReference type="PANTHER" id="PTHR46629">
    <property type="entry name" value="OS01G0917900 PROTEIN"/>
    <property type="match status" value="1"/>
</dbReference>
<dbReference type="Gene3D" id="3.30.40.10">
    <property type="entry name" value="Zinc/RING finger domain, C3HC4 (zinc finger)"/>
    <property type="match status" value="1"/>
</dbReference>
<keyword evidence="3" id="KW-0862">Zinc</keyword>
<dbReference type="SMR" id="A0A8T3A7S2"/>
<organism evidence="6 7">
    <name type="scientific">Dendrobium nobile</name>
    <name type="common">Orchid</name>
    <dbReference type="NCBI Taxonomy" id="94219"/>
    <lineage>
        <taxon>Eukaryota</taxon>
        <taxon>Viridiplantae</taxon>
        <taxon>Streptophyta</taxon>
        <taxon>Embryophyta</taxon>
        <taxon>Tracheophyta</taxon>
        <taxon>Spermatophyta</taxon>
        <taxon>Magnoliopsida</taxon>
        <taxon>Liliopsida</taxon>
        <taxon>Asparagales</taxon>
        <taxon>Orchidaceae</taxon>
        <taxon>Epidendroideae</taxon>
        <taxon>Malaxideae</taxon>
        <taxon>Dendrobiinae</taxon>
        <taxon>Dendrobium</taxon>
    </lineage>
</organism>
<gene>
    <name evidence="6" type="ORF">KFK09_028512</name>
</gene>
<accession>A0A8T3A7S2</accession>
<name>A0A8T3A7S2_DENNO</name>
<dbReference type="PROSITE" id="PS00518">
    <property type="entry name" value="ZF_RING_1"/>
    <property type="match status" value="1"/>
</dbReference>
<dbReference type="InterPro" id="IPR013083">
    <property type="entry name" value="Znf_RING/FYVE/PHD"/>
</dbReference>
<dbReference type="SUPFAM" id="SSF57850">
    <property type="entry name" value="RING/U-box"/>
    <property type="match status" value="1"/>
</dbReference>
<keyword evidence="7" id="KW-1185">Reference proteome</keyword>
<dbReference type="AlphaFoldDB" id="A0A8T3A7S2"/>
<dbReference type="PROSITE" id="PS50089">
    <property type="entry name" value="ZF_RING_2"/>
    <property type="match status" value="1"/>
</dbReference>
<dbReference type="OrthoDB" id="1711136at2759"/>
<dbReference type="SMART" id="SM00184">
    <property type="entry name" value="RING"/>
    <property type="match status" value="1"/>
</dbReference>
<dbReference type="InterPro" id="IPR017907">
    <property type="entry name" value="Znf_RING_CS"/>
</dbReference>
<reference evidence="6" key="1">
    <citation type="journal article" date="2022" name="Front. Genet.">
        <title>Chromosome-Scale Assembly of the Dendrobium nobile Genome Provides Insights Into the Molecular Mechanism of the Biosynthesis of the Medicinal Active Ingredient of Dendrobium.</title>
        <authorList>
            <person name="Xu Q."/>
            <person name="Niu S.-C."/>
            <person name="Li K.-L."/>
            <person name="Zheng P.-J."/>
            <person name="Zhang X.-J."/>
            <person name="Jia Y."/>
            <person name="Liu Y."/>
            <person name="Niu Y.-X."/>
            <person name="Yu L.-H."/>
            <person name="Chen D.-F."/>
            <person name="Zhang G.-Q."/>
        </authorList>
    </citation>
    <scope>NUCLEOTIDE SEQUENCE</scope>
    <source>
        <tissue evidence="6">Leaf</tissue>
    </source>
</reference>
<keyword evidence="1" id="KW-0479">Metal-binding</keyword>
<sequence>MSGIWKTLREKLRFPKSSSTGCCGALWGSKRFSPQTDPARGGNGDEVIEELAATQSTGEMNLAAALAEERQMRAAEALSLAPAVEMERNSLMNWLEEEEEEEVKREAVGIDENCCVCMEKKKGAAFIPCGHAFCRGCARDLWIERRSCPLCNRPILEILHIF</sequence>
<evidence type="ECO:0000256" key="3">
    <source>
        <dbReference type="ARBA" id="ARBA00022833"/>
    </source>
</evidence>
<evidence type="ECO:0000256" key="2">
    <source>
        <dbReference type="ARBA" id="ARBA00022771"/>
    </source>
</evidence>
<evidence type="ECO:0000313" key="7">
    <source>
        <dbReference type="Proteomes" id="UP000829196"/>
    </source>
</evidence>
<feature type="domain" description="RING-type" evidence="5">
    <location>
        <begin position="114"/>
        <end position="152"/>
    </location>
</feature>
<dbReference type="EMBL" id="JAGYWB010000019">
    <property type="protein sequence ID" value="KAI0488673.1"/>
    <property type="molecule type" value="Genomic_DNA"/>
</dbReference>
<proteinExistence type="predicted"/>
<dbReference type="InterPro" id="IPR001841">
    <property type="entry name" value="Znf_RING"/>
</dbReference>
<dbReference type="GO" id="GO:0008270">
    <property type="term" value="F:zinc ion binding"/>
    <property type="evidence" value="ECO:0007669"/>
    <property type="project" value="UniProtKB-KW"/>
</dbReference>
<protein>
    <recommendedName>
        <fullName evidence="5">RING-type domain-containing protein</fullName>
    </recommendedName>
</protein>
<keyword evidence="2 4" id="KW-0863">Zinc-finger</keyword>
<evidence type="ECO:0000256" key="4">
    <source>
        <dbReference type="PROSITE-ProRule" id="PRU00175"/>
    </source>
</evidence>
<evidence type="ECO:0000256" key="1">
    <source>
        <dbReference type="ARBA" id="ARBA00022723"/>
    </source>
</evidence>